<dbReference type="EMBL" id="VIVN01000002">
    <property type="protein sequence ID" value="TWE06375.1"/>
    <property type="molecule type" value="Genomic_DNA"/>
</dbReference>
<reference evidence="1 2" key="1">
    <citation type="submission" date="2019-06" db="EMBL/GenBank/DDBJ databases">
        <title>Sorghum-associated microbial communities from plants grown in Nebraska, USA.</title>
        <authorList>
            <person name="Schachtman D."/>
        </authorList>
    </citation>
    <scope>NUCLEOTIDE SEQUENCE [LARGE SCALE GENOMIC DNA]</scope>
    <source>
        <strain evidence="1 2">2482</strain>
    </source>
</reference>
<proteinExistence type="predicted"/>
<evidence type="ECO:0000313" key="2">
    <source>
        <dbReference type="Proteomes" id="UP000319671"/>
    </source>
</evidence>
<evidence type="ECO:0000313" key="1">
    <source>
        <dbReference type="EMBL" id="TWE06375.1"/>
    </source>
</evidence>
<accession>A0A561DSL6</accession>
<sequence>MNIKEITPFVSVFGVLLGFLLAWAKEIFQNKPKLKFNVKEASVKKYEDKITVDALISVYNIGKAPTGIMEIVLKFYIPQDNKYIGNIYVGDKYVGDYNPNVNLLFNDKTLKGRGSFNVPAGTIETFQLSYVYLREPFTEYNFENNLDDIRCDFIAKDIYNKEHQILKM</sequence>
<keyword evidence="2" id="KW-1185">Reference proteome</keyword>
<gene>
    <name evidence="1" type="ORF">FB550_102397</name>
</gene>
<organism evidence="1 2">
    <name type="scientific">Neobacillus bataviensis</name>
    <dbReference type="NCBI Taxonomy" id="220685"/>
    <lineage>
        <taxon>Bacteria</taxon>
        <taxon>Bacillati</taxon>
        <taxon>Bacillota</taxon>
        <taxon>Bacilli</taxon>
        <taxon>Bacillales</taxon>
        <taxon>Bacillaceae</taxon>
        <taxon>Neobacillus</taxon>
    </lineage>
</organism>
<name>A0A561DSL6_9BACI</name>
<dbReference type="AlphaFoldDB" id="A0A561DSL6"/>
<dbReference type="Proteomes" id="UP000319671">
    <property type="component" value="Unassembled WGS sequence"/>
</dbReference>
<dbReference type="RefSeq" id="WP_144563136.1">
    <property type="nucleotide sequence ID" value="NZ_VIVN01000002.1"/>
</dbReference>
<protein>
    <submittedName>
        <fullName evidence="1">Uncharacterized protein</fullName>
    </submittedName>
</protein>
<comment type="caution">
    <text evidence="1">The sequence shown here is derived from an EMBL/GenBank/DDBJ whole genome shotgun (WGS) entry which is preliminary data.</text>
</comment>